<reference evidence="3" key="1">
    <citation type="submission" date="2023-07" db="EMBL/GenBank/DDBJ databases">
        <title>Functional and genomic diversity of the sorghum phyllosphere microbiome.</title>
        <authorList>
            <person name="Shade A."/>
        </authorList>
    </citation>
    <scope>NUCLEOTIDE SEQUENCE [LARGE SCALE GENOMIC DNA]</scope>
    <source>
        <strain evidence="3">SORGH_AS_0422</strain>
    </source>
</reference>
<comment type="caution">
    <text evidence="2">The sequence shown here is derived from an EMBL/GenBank/DDBJ whole genome shotgun (WGS) entry which is preliminary data.</text>
</comment>
<feature type="chain" id="PRO_5047219266" description="DUF922 domain-containing protein" evidence="1">
    <location>
        <begin position="19"/>
        <end position="187"/>
    </location>
</feature>
<organism evidence="2 3">
    <name type="scientific">Mucilaginibacter terrae</name>
    <dbReference type="NCBI Taxonomy" id="1955052"/>
    <lineage>
        <taxon>Bacteria</taxon>
        <taxon>Pseudomonadati</taxon>
        <taxon>Bacteroidota</taxon>
        <taxon>Sphingobacteriia</taxon>
        <taxon>Sphingobacteriales</taxon>
        <taxon>Sphingobacteriaceae</taxon>
        <taxon>Mucilaginibacter</taxon>
    </lineage>
</organism>
<evidence type="ECO:0008006" key="4">
    <source>
        <dbReference type="Google" id="ProtNLM"/>
    </source>
</evidence>
<evidence type="ECO:0000313" key="2">
    <source>
        <dbReference type="EMBL" id="MDT3403024.1"/>
    </source>
</evidence>
<dbReference type="Proteomes" id="UP001258315">
    <property type="component" value="Unassembled WGS sequence"/>
</dbReference>
<dbReference type="RefSeq" id="WP_311949761.1">
    <property type="nucleotide sequence ID" value="NZ_JAVLVU010000001.1"/>
</dbReference>
<dbReference type="EMBL" id="JAVLVU010000001">
    <property type="protein sequence ID" value="MDT3403024.1"/>
    <property type="molecule type" value="Genomic_DNA"/>
</dbReference>
<gene>
    <name evidence="2" type="ORF">QE417_002096</name>
</gene>
<feature type="signal peptide" evidence="1">
    <location>
        <begin position="1"/>
        <end position="18"/>
    </location>
</feature>
<accession>A0ABU3GTB0</accession>
<evidence type="ECO:0000313" key="3">
    <source>
        <dbReference type="Proteomes" id="UP001258315"/>
    </source>
</evidence>
<protein>
    <recommendedName>
        <fullName evidence="4">DUF922 domain-containing protein</fullName>
    </recommendedName>
</protein>
<sequence length="187" mass="21855">MKFVFACLLLLTTIPGFAQTNPCDSIVWKANRPLTWNDYKAKPDSNSIAAAYTNSGFVRTWSARNYKLYTVMVTNFNPCLSWRKGEASARLLAHEQLHFDITECYKRVYYRRVSTATYTPATLPDLMSSIYQSTLADLQVMQREYDLQTKHSLDEEQQAAWKQKIVRLLRSLKPWDRYQLIVELPRK</sequence>
<keyword evidence="3" id="KW-1185">Reference proteome</keyword>
<proteinExistence type="predicted"/>
<keyword evidence="1" id="KW-0732">Signal</keyword>
<evidence type="ECO:0000256" key="1">
    <source>
        <dbReference type="SAM" id="SignalP"/>
    </source>
</evidence>
<name>A0ABU3GTB0_9SPHI</name>